<protein>
    <recommendedName>
        <fullName evidence="4">Serine/threonine-protein phosphatase</fullName>
        <ecNumber evidence="4">3.1.3.16</ecNumber>
    </recommendedName>
</protein>
<keyword evidence="3" id="KW-0464">Manganese</keyword>
<dbReference type="EnsemblPlants" id="Pp3c5_17830V3.1">
    <property type="protein sequence ID" value="Pp3c5_17830V3.1"/>
    <property type="gene ID" value="Pp3c5_17830"/>
</dbReference>
<comment type="catalytic activity">
    <reaction evidence="4">
        <text>O-phospho-L-threonyl-[protein] + H2O = L-threonyl-[protein] + phosphate</text>
        <dbReference type="Rhea" id="RHEA:47004"/>
        <dbReference type="Rhea" id="RHEA-COMP:11060"/>
        <dbReference type="Rhea" id="RHEA-COMP:11605"/>
        <dbReference type="ChEBI" id="CHEBI:15377"/>
        <dbReference type="ChEBI" id="CHEBI:30013"/>
        <dbReference type="ChEBI" id="CHEBI:43474"/>
        <dbReference type="ChEBI" id="CHEBI:61977"/>
        <dbReference type="EC" id="3.1.3.16"/>
    </reaction>
</comment>
<keyword evidence="7" id="KW-1185">Reference proteome</keyword>
<evidence type="ECO:0000259" key="5">
    <source>
        <dbReference type="PROSITE" id="PS00125"/>
    </source>
</evidence>
<evidence type="ECO:0000256" key="2">
    <source>
        <dbReference type="ARBA" id="ARBA00022801"/>
    </source>
</evidence>
<dbReference type="PANTHER" id="PTHR45619">
    <property type="entry name" value="SERINE/THREONINE-PROTEIN PHOSPHATASE PP2A-RELATED"/>
    <property type="match status" value="1"/>
</dbReference>
<dbReference type="InParanoid" id="A0A7I4DRI2"/>
<evidence type="ECO:0000256" key="1">
    <source>
        <dbReference type="ARBA" id="ARBA00022723"/>
    </source>
</evidence>
<dbReference type="Gramene" id="Pp3c5_17830V3.1">
    <property type="protein sequence ID" value="Pp3c5_17830V3.1"/>
    <property type="gene ID" value="Pp3c5_17830"/>
</dbReference>
<dbReference type="Gene3D" id="3.60.21.10">
    <property type="match status" value="1"/>
</dbReference>
<evidence type="ECO:0000313" key="7">
    <source>
        <dbReference type="Proteomes" id="UP000006727"/>
    </source>
</evidence>
<dbReference type="InterPro" id="IPR029052">
    <property type="entry name" value="Metallo-depent_PP-like"/>
</dbReference>
<dbReference type="InterPro" id="IPR006186">
    <property type="entry name" value="Ser/Thr-sp_prot-phosphatase"/>
</dbReference>
<reference evidence="6 7" key="1">
    <citation type="journal article" date="2008" name="Science">
        <title>The Physcomitrella genome reveals evolutionary insights into the conquest of land by plants.</title>
        <authorList>
            <person name="Rensing S."/>
            <person name="Lang D."/>
            <person name="Zimmer A."/>
            <person name="Terry A."/>
            <person name="Salamov A."/>
            <person name="Shapiro H."/>
            <person name="Nishiyama T."/>
            <person name="Perroud P.-F."/>
            <person name="Lindquist E."/>
            <person name="Kamisugi Y."/>
            <person name="Tanahashi T."/>
            <person name="Sakakibara K."/>
            <person name="Fujita T."/>
            <person name="Oishi K."/>
            <person name="Shin-I T."/>
            <person name="Kuroki Y."/>
            <person name="Toyoda A."/>
            <person name="Suzuki Y."/>
            <person name="Hashimoto A."/>
            <person name="Yamaguchi K."/>
            <person name="Sugano A."/>
            <person name="Kohara Y."/>
            <person name="Fujiyama A."/>
            <person name="Anterola A."/>
            <person name="Aoki S."/>
            <person name="Ashton N."/>
            <person name="Barbazuk W.B."/>
            <person name="Barker E."/>
            <person name="Bennetzen J."/>
            <person name="Bezanilla M."/>
            <person name="Blankenship R."/>
            <person name="Cho S.H."/>
            <person name="Dutcher S."/>
            <person name="Estelle M."/>
            <person name="Fawcett J.A."/>
            <person name="Gundlach H."/>
            <person name="Hanada K."/>
            <person name="Heyl A."/>
            <person name="Hicks K.A."/>
            <person name="Hugh J."/>
            <person name="Lohr M."/>
            <person name="Mayer K."/>
            <person name="Melkozernov A."/>
            <person name="Murata T."/>
            <person name="Nelson D."/>
            <person name="Pils B."/>
            <person name="Prigge M."/>
            <person name="Reiss B."/>
            <person name="Renner T."/>
            <person name="Rombauts S."/>
            <person name="Rushton P."/>
            <person name="Sanderfoot A."/>
            <person name="Schween G."/>
            <person name="Shiu S.-H."/>
            <person name="Stueber K."/>
            <person name="Theodoulou F.L."/>
            <person name="Tu H."/>
            <person name="Van de Peer Y."/>
            <person name="Verrier P.J."/>
            <person name="Waters E."/>
            <person name="Wood A."/>
            <person name="Yang L."/>
            <person name="Cove D."/>
            <person name="Cuming A."/>
            <person name="Hasebe M."/>
            <person name="Lucas S."/>
            <person name="Mishler D.B."/>
            <person name="Reski R."/>
            <person name="Grigoriev I."/>
            <person name="Quatrano R.S."/>
            <person name="Boore J.L."/>
        </authorList>
    </citation>
    <scope>NUCLEOTIDE SEQUENCE [LARGE SCALE GENOMIC DNA]</scope>
    <source>
        <strain evidence="6 7">cv. Gransden 2004</strain>
    </source>
</reference>
<evidence type="ECO:0000256" key="4">
    <source>
        <dbReference type="RuleBase" id="RU004273"/>
    </source>
</evidence>
<dbReference type="InterPro" id="IPR004843">
    <property type="entry name" value="Calcineurin-like_PHP"/>
</dbReference>
<dbReference type="SMART" id="SM00156">
    <property type="entry name" value="PP2Ac"/>
    <property type="match status" value="1"/>
</dbReference>
<dbReference type="EMBL" id="ABEU02000005">
    <property type="status" value="NOT_ANNOTATED_CDS"/>
    <property type="molecule type" value="Genomic_DNA"/>
</dbReference>
<dbReference type="EC" id="3.1.3.16" evidence="4"/>
<evidence type="ECO:0000313" key="6">
    <source>
        <dbReference type="EnsemblPlants" id="Pp3c5_17830V3.1"/>
    </source>
</evidence>
<sequence>MALKVRYRDRVTILRGNHECQQLVGRFGNAQVWKFFTDLFDYFPLTVLMFCLRGGLSLSIDSLHLIRGLDQLQEAISEQFNHNDKLKFFARGHQLVVKGYHWELKVVTIVCAPNCCYRCGLACRLAHFAPLFLKMSSCWYTYVIRF</sequence>
<dbReference type="Pfam" id="PF00149">
    <property type="entry name" value="Metallophos"/>
    <property type="match status" value="1"/>
</dbReference>
<dbReference type="InterPro" id="IPR047129">
    <property type="entry name" value="PPA2-like"/>
</dbReference>
<keyword evidence="2 4" id="KW-0378">Hydrolase</keyword>
<comment type="similarity">
    <text evidence="4">Belongs to the PPP phosphatase family.</text>
</comment>
<dbReference type="Proteomes" id="UP000006727">
    <property type="component" value="Chromosome 5"/>
</dbReference>
<dbReference type="AlphaFoldDB" id="A0A7I4DRI2"/>
<organism evidence="6 7">
    <name type="scientific">Physcomitrium patens</name>
    <name type="common">Spreading-leaved earth moss</name>
    <name type="synonym">Physcomitrella patens</name>
    <dbReference type="NCBI Taxonomy" id="3218"/>
    <lineage>
        <taxon>Eukaryota</taxon>
        <taxon>Viridiplantae</taxon>
        <taxon>Streptophyta</taxon>
        <taxon>Embryophyta</taxon>
        <taxon>Bryophyta</taxon>
        <taxon>Bryophytina</taxon>
        <taxon>Bryopsida</taxon>
        <taxon>Funariidae</taxon>
        <taxon>Funariales</taxon>
        <taxon>Funariaceae</taxon>
        <taxon>Physcomitrium</taxon>
    </lineage>
</organism>
<accession>A0A7I4DRI2</accession>
<keyword evidence="1" id="KW-0479">Metal-binding</keyword>
<dbReference type="GO" id="GO:0046872">
    <property type="term" value="F:metal ion binding"/>
    <property type="evidence" value="ECO:0007669"/>
    <property type="project" value="UniProtKB-KW"/>
</dbReference>
<name>A0A7I4DRI2_PHYPA</name>
<proteinExistence type="inferred from homology"/>
<dbReference type="SUPFAM" id="SSF56300">
    <property type="entry name" value="Metallo-dependent phosphatases"/>
    <property type="match status" value="1"/>
</dbReference>
<feature type="domain" description="Serine/threonine specific protein phosphatases" evidence="5">
    <location>
        <begin position="14"/>
        <end position="19"/>
    </location>
</feature>
<dbReference type="GO" id="GO:0004722">
    <property type="term" value="F:protein serine/threonine phosphatase activity"/>
    <property type="evidence" value="ECO:0007669"/>
    <property type="project" value="UniProtKB-EC"/>
</dbReference>
<dbReference type="OMA" id="AMEIPHE"/>
<evidence type="ECO:0000256" key="3">
    <source>
        <dbReference type="ARBA" id="ARBA00023211"/>
    </source>
</evidence>
<reference evidence="6" key="3">
    <citation type="submission" date="2020-12" db="UniProtKB">
        <authorList>
            <consortium name="EnsemblPlants"/>
        </authorList>
    </citation>
    <scope>IDENTIFICATION</scope>
</reference>
<dbReference type="PROSITE" id="PS00125">
    <property type="entry name" value="SER_THR_PHOSPHATASE"/>
    <property type="match status" value="1"/>
</dbReference>
<reference evidence="6 7" key="2">
    <citation type="journal article" date="2018" name="Plant J.">
        <title>The Physcomitrella patens chromosome-scale assembly reveals moss genome structure and evolution.</title>
        <authorList>
            <person name="Lang D."/>
            <person name="Ullrich K.K."/>
            <person name="Murat F."/>
            <person name="Fuchs J."/>
            <person name="Jenkins J."/>
            <person name="Haas F.B."/>
            <person name="Piednoel M."/>
            <person name="Gundlach H."/>
            <person name="Van Bel M."/>
            <person name="Meyberg R."/>
            <person name="Vives C."/>
            <person name="Morata J."/>
            <person name="Symeonidi A."/>
            <person name="Hiss M."/>
            <person name="Muchero W."/>
            <person name="Kamisugi Y."/>
            <person name="Saleh O."/>
            <person name="Blanc G."/>
            <person name="Decker E.L."/>
            <person name="van Gessel N."/>
            <person name="Grimwood J."/>
            <person name="Hayes R.D."/>
            <person name="Graham S.W."/>
            <person name="Gunter L.E."/>
            <person name="McDaniel S.F."/>
            <person name="Hoernstein S.N.W."/>
            <person name="Larsson A."/>
            <person name="Li F.W."/>
            <person name="Perroud P.F."/>
            <person name="Phillips J."/>
            <person name="Ranjan P."/>
            <person name="Rokshar D.S."/>
            <person name="Rothfels C.J."/>
            <person name="Schneider L."/>
            <person name="Shu S."/>
            <person name="Stevenson D.W."/>
            <person name="Thummler F."/>
            <person name="Tillich M."/>
            <person name="Villarreal Aguilar J.C."/>
            <person name="Widiez T."/>
            <person name="Wong G.K."/>
            <person name="Wymore A."/>
            <person name="Zhang Y."/>
            <person name="Zimmer A.D."/>
            <person name="Quatrano R.S."/>
            <person name="Mayer K.F.X."/>
            <person name="Goodstein D."/>
            <person name="Casacuberta J.M."/>
            <person name="Vandepoele K."/>
            <person name="Reski R."/>
            <person name="Cuming A.C."/>
            <person name="Tuskan G.A."/>
            <person name="Maumus F."/>
            <person name="Salse J."/>
            <person name="Schmutz J."/>
            <person name="Rensing S.A."/>
        </authorList>
    </citation>
    <scope>NUCLEOTIDE SEQUENCE [LARGE SCALE GENOMIC DNA]</scope>
    <source>
        <strain evidence="6 7">cv. Gransden 2004</strain>
    </source>
</reference>